<dbReference type="InterPro" id="IPR000836">
    <property type="entry name" value="PRTase_dom"/>
</dbReference>
<dbReference type="GO" id="GO:0032264">
    <property type="term" value="P:IMP salvage"/>
    <property type="evidence" value="ECO:0007669"/>
    <property type="project" value="TreeGrafter"/>
</dbReference>
<feature type="domain" description="Phosphoribosyltransferase" evidence="12">
    <location>
        <begin position="91"/>
        <end position="182"/>
    </location>
</feature>
<comment type="catalytic activity">
    <reaction evidence="11">
        <text>IMP + diphosphate = hypoxanthine + 5-phospho-alpha-D-ribose 1-diphosphate</text>
        <dbReference type="Rhea" id="RHEA:17973"/>
        <dbReference type="ChEBI" id="CHEBI:17368"/>
        <dbReference type="ChEBI" id="CHEBI:33019"/>
        <dbReference type="ChEBI" id="CHEBI:58017"/>
        <dbReference type="ChEBI" id="CHEBI:58053"/>
        <dbReference type="EC" id="2.4.2.8"/>
    </reaction>
    <physiologicalReaction direction="right-to-left" evidence="11">
        <dbReference type="Rhea" id="RHEA:17975"/>
    </physiologicalReaction>
</comment>
<dbReference type="SUPFAM" id="SSF53271">
    <property type="entry name" value="PRTase-like"/>
    <property type="match status" value="1"/>
</dbReference>
<dbReference type="GO" id="GO:0046100">
    <property type="term" value="P:hypoxanthine metabolic process"/>
    <property type="evidence" value="ECO:0007669"/>
    <property type="project" value="TreeGrafter"/>
</dbReference>
<evidence type="ECO:0000256" key="6">
    <source>
        <dbReference type="ARBA" id="ARBA00022490"/>
    </source>
</evidence>
<dbReference type="FunFam" id="3.40.50.2020:FF:000146">
    <property type="entry name" value="Uncharacterized protein"/>
    <property type="match status" value="1"/>
</dbReference>
<organism evidence="13 14">
    <name type="scientific">Bos mutus</name>
    <name type="common">wild yak</name>
    <dbReference type="NCBI Taxonomy" id="72004"/>
    <lineage>
        <taxon>Eukaryota</taxon>
        <taxon>Metazoa</taxon>
        <taxon>Chordata</taxon>
        <taxon>Craniata</taxon>
        <taxon>Vertebrata</taxon>
        <taxon>Euteleostomi</taxon>
        <taxon>Mammalia</taxon>
        <taxon>Eutheria</taxon>
        <taxon>Laurasiatheria</taxon>
        <taxon>Artiodactyla</taxon>
        <taxon>Ruminantia</taxon>
        <taxon>Pecora</taxon>
        <taxon>Bovidae</taxon>
        <taxon>Bovinae</taxon>
        <taxon>Bos</taxon>
    </lineage>
</organism>
<comment type="pathway">
    <text evidence="3">Purine metabolism; IMP biosynthesis via salvage pathway; IMP from hypoxanthine: step 1/1.</text>
</comment>
<dbReference type="PANTHER" id="PTHR43340">
    <property type="entry name" value="HYPOXANTHINE-GUANINE PHOSPHORIBOSYLTRANSFERASE"/>
    <property type="match status" value="1"/>
</dbReference>
<dbReference type="GO" id="GO:0004422">
    <property type="term" value="F:hypoxanthine phosphoribosyltransferase activity"/>
    <property type="evidence" value="ECO:0007669"/>
    <property type="project" value="TreeGrafter"/>
</dbReference>
<evidence type="ECO:0000313" key="13">
    <source>
        <dbReference type="EMBL" id="MXQ83590.1"/>
    </source>
</evidence>
<dbReference type="AlphaFoldDB" id="A0A6B0R202"/>
<evidence type="ECO:0000256" key="9">
    <source>
        <dbReference type="ARBA" id="ARBA00022726"/>
    </source>
</evidence>
<dbReference type="InterPro" id="IPR050408">
    <property type="entry name" value="HGPRT"/>
</dbReference>
<comment type="caution">
    <text evidence="13">The sequence shown here is derived from an EMBL/GenBank/DDBJ whole genome shotgun (WGS) entry which is preliminary data.</text>
</comment>
<evidence type="ECO:0000256" key="2">
    <source>
        <dbReference type="ARBA" id="ARBA00004496"/>
    </source>
</evidence>
<comment type="cofactor">
    <cofactor evidence="1">
        <name>Mg(2+)</name>
        <dbReference type="ChEBI" id="CHEBI:18420"/>
    </cofactor>
</comment>
<dbReference type="Gene3D" id="3.40.50.2020">
    <property type="match status" value="2"/>
</dbReference>
<dbReference type="GO" id="GO:0006178">
    <property type="term" value="P:guanine salvage"/>
    <property type="evidence" value="ECO:0007669"/>
    <property type="project" value="TreeGrafter"/>
</dbReference>
<evidence type="ECO:0000256" key="4">
    <source>
        <dbReference type="ARBA" id="ARBA00011895"/>
    </source>
</evidence>
<dbReference type="GO" id="GO:0000287">
    <property type="term" value="F:magnesium ion binding"/>
    <property type="evidence" value="ECO:0007669"/>
    <property type="project" value="TreeGrafter"/>
</dbReference>
<evidence type="ECO:0000259" key="12">
    <source>
        <dbReference type="Pfam" id="PF00156"/>
    </source>
</evidence>
<gene>
    <name evidence="13" type="ORF">E5288_WYG014757</name>
</gene>
<reference evidence="13" key="1">
    <citation type="submission" date="2019-10" db="EMBL/GenBank/DDBJ databases">
        <title>The sequence and de novo assembly of the wild yak genome.</title>
        <authorList>
            <person name="Liu Y."/>
        </authorList>
    </citation>
    <scope>NUCLEOTIDE SEQUENCE [LARGE SCALE GENOMIC DNA]</scope>
    <source>
        <strain evidence="13">WY2019</strain>
    </source>
</reference>
<dbReference type="GO" id="GO:0006166">
    <property type="term" value="P:purine ribonucleoside salvage"/>
    <property type="evidence" value="ECO:0007669"/>
    <property type="project" value="UniProtKB-KW"/>
</dbReference>
<dbReference type="GO" id="GO:0005829">
    <property type="term" value="C:cytosol"/>
    <property type="evidence" value="ECO:0007669"/>
    <property type="project" value="TreeGrafter"/>
</dbReference>
<evidence type="ECO:0000256" key="8">
    <source>
        <dbReference type="ARBA" id="ARBA00022679"/>
    </source>
</evidence>
<dbReference type="InterPro" id="IPR029057">
    <property type="entry name" value="PRTase-like"/>
</dbReference>
<dbReference type="GO" id="GO:0032263">
    <property type="term" value="P:GMP salvage"/>
    <property type="evidence" value="ECO:0007669"/>
    <property type="project" value="TreeGrafter"/>
</dbReference>
<proteinExistence type="predicted"/>
<name>A0A6B0R202_9CETA</name>
<comment type="subcellular location">
    <subcellularLocation>
        <location evidence="2">Cytoplasm</location>
    </subcellularLocation>
</comment>
<dbReference type="EC" id="2.4.2.8" evidence="4"/>
<dbReference type="Pfam" id="PF00156">
    <property type="entry name" value="Pribosyltran"/>
    <property type="match status" value="1"/>
</dbReference>
<keyword evidence="8" id="KW-0808">Transferase</keyword>
<evidence type="ECO:0000313" key="14">
    <source>
        <dbReference type="Proteomes" id="UP000322234"/>
    </source>
</evidence>
<protein>
    <recommendedName>
        <fullName evidence="5">Hypoxanthine-guanine phosphoribosyltransferase</fullName>
        <ecNumber evidence="4">2.4.2.8</ecNumber>
    </recommendedName>
</protein>
<evidence type="ECO:0000256" key="10">
    <source>
        <dbReference type="ARBA" id="ARBA00048811"/>
    </source>
</evidence>
<keyword evidence="6" id="KW-0963">Cytoplasm</keyword>
<dbReference type="PANTHER" id="PTHR43340:SF6">
    <property type="entry name" value="HYPOXANTHINE-GUANINE PHOSPHORIBOSYLTRANSFERASE"/>
    <property type="match status" value="1"/>
</dbReference>
<accession>A0A6B0R202</accession>
<keyword evidence="9" id="KW-0660">Purine salvage</keyword>
<evidence type="ECO:0000256" key="1">
    <source>
        <dbReference type="ARBA" id="ARBA00001946"/>
    </source>
</evidence>
<dbReference type="CDD" id="cd06223">
    <property type="entry name" value="PRTases_typeI"/>
    <property type="match status" value="1"/>
</dbReference>
<evidence type="ECO:0000256" key="7">
    <source>
        <dbReference type="ARBA" id="ARBA00022676"/>
    </source>
</evidence>
<dbReference type="EMBL" id="VBQZ03000017">
    <property type="protein sequence ID" value="MXQ83590.1"/>
    <property type="molecule type" value="Genomic_DNA"/>
</dbReference>
<evidence type="ECO:0000256" key="3">
    <source>
        <dbReference type="ARBA" id="ARBA00004669"/>
    </source>
</evidence>
<comment type="catalytic activity">
    <reaction evidence="10">
        <text>GMP + diphosphate = guanine + 5-phospho-alpha-D-ribose 1-diphosphate</text>
        <dbReference type="Rhea" id="RHEA:25424"/>
        <dbReference type="ChEBI" id="CHEBI:16235"/>
        <dbReference type="ChEBI" id="CHEBI:33019"/>
        <dbReference type="ChEBI" id="CHEBI:58017"/>
        <dbReference type="ChEBI" id="CHEBI:58115"/>
        <dbReference type="EC" id="2.4.2.8"/>
    </reaction>
    <physiologicalReaction direction="right-to-left" evidence="10">
        <dbReference type="Rhea" id="RHEA:25426"/>
    </physiologicalReaction>
</comment>
<dbReference type="Proteomes" id="UP000322234">
    <property type="component" value="Unassembled WGS sequence"/>
</dbReference>
<evidence type="ECO:0000256" key="11">
    <source>
        <dbReference type="ARBA" id="ARBA00049402"/>
    </source>
</evidence>
<evidence type="ECO:0000256" key="5">
    <source>
        <dbReference type="ARBA" id="ARBA00022099"/>
    </source>
</evidence>
<keyword evidence="14" id="KW-1185">Reference proteome</keyword>
<keyword evidence="7" id="KW-0328">Glycosyltransferase</keyword>
<sequence length="233" mass="25909">MAYQKSDFQLLPILPSALVPAGCVTATSSPSIMISDDEPGLFCILSHYAEDLKRVFIPCGLITDRTERLARDVMEMGCHHIVALCTDKSCNYRNDQSTGDIKVIGGDDLSTLTGKNVLIVEDLMDTGKTMQTLLSLVKQRNPKMGKVASLLVKRTPQSVGYRPDFVGFEIPEKFLVRYALDYNEYFRDLNHVCVTSETGKAKYKAEVCINGNYGLVMEIHRVLRTVAEVPHTA</sequence>